<proteinExistence type="predicted"/>
<evidence type="ECO:0000313" key="2">
    <source>
        <dbReference type="Proteomes" id="UP001066276"/>
    </source>
</evidence>
<name>A0AAV7NK21_PLEWA</name>
<protein>
    <submittedName>
        <fullName evidence="1">Uncharacterized protein</fullName>
    </submittedName>
</protein>
<comment type="caution">
    <text evidence="1">The sequence shown here is derived from an EMBL/GenBank/DDBJ whole genome shotgun (WGS) entry which is preliminary data.</text>
</comment>
<keyword evidence="2" id="KW-1185">Reference proteome</keyword>
<dbReference type="Proteomes" id="UP001066276">
    <property type="component" value="Chromosome 8"/>
</dbReference>
<accession>A0AAV7NK21</accession>
<reference evidence="1" key="1">
    <citation type="journal article" date="2022" name="bioRxiv">
        <title>Sequencing and chromosome-scale assembly of the giantPleurodeles waltlgenome.</title>
        <authorList>
            <person name="Brown T."/>
            <person name="Elewa A."/>
            <person name="Iarovenko S."/>
            <person name="Subramanian E."/>
            <person name="Araus A.J."/>
            <person name="Petzold A."/>
            <person name="Susuki M."/>
            <person name="Suzuki K.-i.T."/>
            <person name="Hayashi T."/>
            <person name="Toyoda A."/>
            <person name="Oliveira C."/>
            <person name="Osipova E."/>
            <person name="Leigh N.D."/>
            <person name="Simon A."/>
            <person name="Yun M.H."/>
        </authorList>
    </citation>
    <scope>NUCLEOTIDE SEQUENCE</scope>
    <source>
        <strain evidence="1">20211129_DDA</strain>
        <tissue evidence="1">Liver</tissue>
    </source>
</reference>
<evidence type="ECO:0000313" key="1">
    <source>
        <dbReference type="EMBL" id="KAJ1115479.1"/>
    </source>
</evidence>
<organism evidence="1 2">
    <name type="scientific">Pleurodeles waltl</name>
    <name type="common">Iberian ribbed newt</name>
    <dbReference type="NCBI Taxonomy" id="8319"/>
    <lineage>
        <taxon>Eukaryota</taxon>
        <taxon>Metazoa</taxon>
        <taxon>Chordata</taxon>
        <taxon>Craniata</taxon>
        <taxon>Vertebrata</taxon>
        <taxon>Euteleostomi</taxon>
        <taxon>Amphibia</taxon>
        <taxon>Batrachia</taxon>
        <taxon>Caudata</taxon>
        <taxon>Salamandroidea</taxon>
        <taxon>Salamandridae</taxon>
        <taxon>Pleurodelinae</taxon>
        <taxon>Pleurodeles</taxon>
    </lineage>
</organism>
<dbReference type="AlphaFoldDB" id="A0AAV7NK21"/>
<sequence>MHDRQRTLSLAATWIPGSMIMDKTERNQIIHSNLSLVPRLMPRCNVENILLRKRTISRNMTVTINHVPGRANNVPHKSPTGILHANESIDLPYGLAAQNDGMIDPYEENEDGDTPGCFNLGNRFRNIRKYFQKKYTRLYRS</sequence>
<dbReference type="EMBL" id="JANPWB010000012">
    <property type="protein sequence ID" value="KAJ1115479.1"/>
    <property type="molecule type" value="Genomic_DNA"/>
</dbReference>
<gene>
    <name evidence="1" type="ORF">NDU88_003703</name>
</gene>